<keyword evidence="4 9" id="KW-0812">Transmembrane</keyword>
<dbReference type="PANTHER" id="PTHR33281">
    <property type="entry name" value="UPF0187 PROTEIN YNEE"/>
    <property type="match status" value="1"/>
</dbReference>
<organism evidence="10 11">
    <name type="scientific">Labrys miyagiensis</name>
    <dbReference type="NCBI Taxonomy" id="346912"/>
    <lineage>
        <taxon>Bacteria</taxon>
        <taxon>Pseudomonadati</taxon>
        <taxon>Pseudomonadota</taxon>
        <taxon>Alphaproteobacteria</taxon>
        <taxon>Hyphomicrobiales</taxon>
        <taxon>Xanthobacteraceae</taxon>
        <taxon>Labrys</taxon>
    </lineage>
</organism>
<feature type="transmembrane region" description="Helical" evidence="9">
    <location>
        <begin position="46"/>
        <end position="70"/>
    </location>
</feature>
<name>A0ABQ6CIL7_9HYPH</name>
<evidence type="ECO:0000256" key="3">
    <source>
        <dbReference type="ARBA" id="ARBA00022475"/>
    </source>
</evidence>
<feature type="transmembrane region" description="Helical" evidence="9">
    <location>
        <begin position="209"/>
        <end position="230"/>
    </location>
</feature>
<evidence type="ECO:0000256" key="7">
    <source>
        <dbReference type="ARBA" id="ARBA00023136"/>
    </source>
</evidence>
<reference evidence="11" key="1">
    <citation type="journal article" date="2019" name="Int. J. Syst. Evol. Microbiol.">
        <title>The Global Catalogue of Microorganisms (GCM) 10K type strain sequencing project: providing services to taxonomists for standard genome sequencing and annotation.</title>
        <authorList>
            <consortium name="The Broad Institute Genomics Platform"/>
            <consortium name="The Broad Institute Genome Sequencing Center for Infectious Disease"/>
            <person name="Wu L."/>
            <person name="Ma J."/>
        </authorList>
    </citation>
    <scope>NUCLEOTIDE SEQUENCE [LARGE SCALE GENOMIC DNA]</scope>
    <source>
        <strain evidence="11">NBRC 101365</strain>
    </source>
</reference>
<evidence type="ECO:0000313" key="10">
    <source>
        <dbReference type="EMBL" id="GLS20098.1"/>
    </source>
</evidence>
<dbReference type="PANTHER" id="PTHR33281:SF19">
    <property type="entry name" value="VOLTAGE-DEPENDENT ANION CHANNEL-FORMING PROTEIN YNEE"/>
    <property type="match status" value="1"/>
</dbReference>
<dbReference type="EMBL" id="BSPC01000026">
    <property type="protein sequence ID" value="GLS20098.1"/>
    <property type="molecule type" value="Genomic_DNA"/>
</dbReference>
<accession>A0ABQ6CIL7</accession>
<keyword evidence="3" id="KW-1003">Cell membrane</keyword>
<sequence>MIVRKSPRPWELFFILRGSIVPQIWPQMLVVALISVTVTLLETRGYIHVAPIAALPFSLIGVALSIFSAFRNTASYDRWWEARKILGAMVIDARGLSRQAIAYLAADPATARRLALYATAFSDLVRCHLRDEKPDEEALRHLDAGDRELVLNAQHAPNRLLARMSGAIAGALSQGQIPAQMAQTLEERVSALSADLTAAERIKLTPLPFAYSLLLHRTAYLFCFLLPFGLADSMGLWTPLIAAIVSYTFFGLDVLGDELVAPFGTTQNSLPVMAICRTIEVNILEDLGETELPSLPKPKDFVLV</sequence>
<keyword evidence="5 9" id="KW-1133">Transmembrane helix</keyword>
<evidence type="ECO:0000256" key="6">
    <source>
        <dbReference type="ARBA" id="ARBA00023065"/>
    </source>
</evidence>
<proteinExistence type="inferred from homology"/>
<comment type="caution">
    <text evidence="10">The sequence shown here is derived from an EMBL/GenBank/DDBJ whole genome shotgun (WGS) entry which is preliminary data.</text>
</comment>
<evidence type="ECO:0000256" key="9">
    <source>
        <dbReference type="SAM" id="Phobius"/>
    </source>
</evidence>
<evidence type="ECO:0000256" key="8">
    <source>
        <dbReference type="ARBA" id="ARBA00034708"/>
    </source>
</evidence>
<comment type="subcellular location">
    <subcellularLocation>
        <location evidence="1">Cell membrane</location>
        <topology evidence="1">Multi-pass membrane protein</topology>
    </subcellularLocation>
</comment>
<keyword evidence="11" id="KW-1185">Reference proteome</keyword>
<protein>
    <submittedName>
        <fullName evidence="10">Membrane protein</fullName>
    </submittedName>
</protein>
<keyword evidence="7 9" id="KW-0472">Membrane</keyword>
<dbReference type="Proteomes" id="UP001156882">
    <property type="component" value="Unassembled WGS sequence"/>
</dbReference>
<keyword evidence="6" id="KW-0406">Ion transport</keyword>
<gene>
    <name evidence="10" type="ORF">GCM10007874_31150</name>
</gene>
<comment type="similarity">
    <text evidence="8">Belongs to the anion channel-forming bestrophin (TC 1.A.46) family.</text>
</comment>
<dbReference type="RefSeq" id="WP_284313185.1">
    <property type="nucleotide sequence ID" value="NZ_BSPC01000026.1"/>
</dbReference>
<evidence type="ECO:0000256" key="2">
    <source>
        <dbReference type="ARBA" id="ARBA00022448"/>
    </source>
</evidence>
<keyword evidence="2" id="KW-0813">Transport</keyword>
<dbReference type="Pfam" id="PF25539">
    <property type="entry name" value="Bestrophin_2"/>
    <property type="match status" value="1"/>
</dbReference>
<feature type="transmembrane region" description="Helical" evidence="9">
    <location>
        <begin position="12"/>
        <end position="34"/>
    </location>
</feature>
<evidence type="ECO:0000256" key="4">
    <source>
        <dbReference type="ARBA" id="ARBA00022692"/>
    </source>
</evidence>
<evidence type="ECO:0000256" key="1">
    <source>
        <dbReference type="ARBA" id="ARBA00004651"/>
    </source>
</evidence>
<evidence type="ECO:0000313" key="11">
    <source>
        <dbReference type="Proteomes" id="UP001156882"/>
    </source>
</evidence>
<dbReference type="InterPro" id="IPR044669">
    <property type="entry name" value="YneE/VCCN1/2-like"/>
</dbReference>
<evidence type="ECO:0000256" key="5">
    <source>
        <dbReference type="ARBA" id="ARBA00022989"/>
    </source>
</evidence>